<keyword evidence="3" id="KW-1185">Reference proteome</keyword>
<evidence type="ECO:0000313" key="2">
    <source>
        <dbReference type="EMBL" id="PGH15769.1"/>
    </source>
</evidence>
<name>A0A2B7Y3P5_9EURO</name>
<feature type="compositionally biased region" description="Basic and acidic residues" evidence="1">
    <location>
        <begin position="82"/>
        <end position="97"/>
    </location>
</feature>
<protein>
    <submittedName>
        <fullName evidence="2">Uncharacterized protein</fullName>
    </submittedName>
</protein>
<organism evidence="2 3">
    <name type="scientific">Helicocarpus griseus UAMH5409</name>
    <dbReference type="NCBI Taxonomy" id="1447875"/>
    <lineage>
        <taxon>Eukaryota</taxon>
        <taxon>Fungi</taxon>
        <taxon>Dikarya</taxon>
        <taxon>Ascomycota</taxon>
        <taxon>Pezizomycotina</taxon>
        <taxon>Eurotiomycetes</taxon>
        <taxon>Eurotiomycetidae</taxon>
        <taxon>Onygenales</taxon>
        <taxon>Ajellomycetaceae</taxon>
        <taxon>Helicocarpus</taxon>
    </lineage>
</organism>
<evidence type="ECO:0000313" key="3">
    <source>
        <dbReference type="Proteomes" id="UP000223968"/>
    </source>
</evidence>
<proteinExistence type="predicted"/>
<gene>
    <name evidence="2" type="ORF">AJ79_02149</name>
</gene>
<dbReference type="AlphaFoldDB" id="A0A2B7Y3P5"/>
<dbReference type="EMBL" id="PDNB01000022">
    <property type="protein sequence ID" value="PGH15769.1"/>
    <property type="molecule type" value="Genomic_DNA"/>
</dbReference>
<evidence type="ECO:0000256" key="1">
    <source>
        <dbReference type="SAM" id="MobiDB-lite"/>
    </source>
</evidence>
<feature type="region of interest" description="Disordered" evidence="1">
    <location>
        <begin position="18"/>
        <end position="99"/>
    </location>
</feature>
<accession>A0A2B7Y3P5</accession>
<comment type="caution">
    <text evidence="2">The sequence shown here is derived from an EMBL/GenBank/DDBJ whole genome shotgun (WGS) entry which is preliminary data.</text>
</comment>
<feature type="compositionally biased region" description="Basic and acidic residues" evidence="1">
    <location>
        <begin position="59"/>
        <end position="73"/>
    </location>
</feature>
<feature type="compositionally biased region" description="Basic and acidic residues" evidence="1">
    <location>
        <begin position="34"/>
        <end position="48"/>
    </location>
</feature>
<dbReference type="Proteomes" id="UP000223968">
    <property type="component" value="Unassembled WGS sequence"/>
</dbReference>
<reference evidence="2 3" key="1">
    <citation type="submission" date="2017-10" db="EMBL/GenBank/DDBJ databases">
        <title>Comparative genomics in systemic dimorphic fungi from Ajellomycetaceae.</title>
        <authorList>
            <person name="Munoz J.F."/>
            <person name="Mcewen J.G."/>
            <person name="Clay O.K."/>
            <person name="Cuomo C.A."/>
        </authorList>
    </citation>
    <scope>NUCLEOTIDE SEQUENCE [LARGE SCALE GENOMIC DNA]</scope>
    <source>
        <strain evidence="2 3">UAMH5409</strain>
    </source>
</reference>
<sequence length="216" mass="24041">MVLKGVYGGHEQHAAFFLGVPGERHEPGGGSVEEGGRDRGAERDKRESYATLGGWSWDGKGRDGDRAGRDKRQNRGQRQKGVKRERGEAPRVPERSEWTAARWAGALRMRADGNGDGRDGRRDNRAVVRELGCGLDGAKTQEAQDETFKEDSARTELLASMGYSTEAEDSYQTDAKRLKDVFHKLLPWDGIIPAFRISTAIDVQIDTVKFVYAFLE</sequence>